<reference evidence="3" key="1">
    <citation type="journal article" date="2021" name="Sci. Rep.">
        <title>Diploid genomic architecture of Nitzschia inconspicua, an elite biomass production diatom.</title>
        <authorList>
            <person name="Oliver A."/>
            <person name="Podell S."/>
            <person name="Pinowska A."/>
            <person name="Traller J.C."/>
            <person name="Smith S.R."/>
            <person name="McClure R."/>
            <person name="Beliaev A."/>
            <person name="Bohutskyi P."/>
            <person name="Hill E.A."/>
            <person name="Rabines A."/>
            <person name="Zheng H."/>
            <person name="Allen L.Z."/>
            <person name="Kuo A."/>
            <person name="Grigoriev I.V."/>
            <person name="Allen A.E."/>
            <person name="Hazlebeck D."/>
            <person name="Allen E.E."/>
        </authorList>
    </citation>
    <scope>NUCLEOTIDE SEQUENCE</scope>
    <source>
        <strain evidence="3">Hildebrandi</strain>
    </source>
</reference>
<keyword evidence="2" id="KW-0472">Membrane</keyword>
<evidence type="ECO:0000256" key="1">
    <source>
        <dbReference type="SAM" id="MobiDB-lite"/>
    </source>
</evidence>
<organism evidence="3 4">
    <name type="scientific">Nitzschia inconspicua</name>
    <dbReference type="NCBI Taxonomy" id="303405"/>
    <lineage>
        <taxon>Eukaryota</taxon>
        <taxon>Sar</taxon>
        <taxon>Stramenopiles</taxon>
        <taxon>Ochrophyta</taxon>
        <taxon>Bacillariophyta</taxon>
        <taxon>Bacillariophyceae</taxon>
        <taxon>Bacillariophycidae</taxon>
        <taxon>Bacillariales</taxon>
        <taxon>Bacillariaceae</taxon>
        <taxon>Nitzschia</taxon>
    </lineage>
</organism>
<evidence type="ECO:0000313" key="3">
    <source>
        <dbReference type="EMBL" id="KAG7374022.1"/>
    </source>
</evidence>
<evidence type="ECO:0008006" key="5">
    <source>
        <dbReference type="Google" id="ProtNLM"/>
    </source>
</evidence>
<name>A0A9K3Q770_9STRA</name>
<dbReference type="AlphaFoldDB" id="A0A9K3Q770"/>
<dbReference type="EMBL" id="JAGRRH010000001">
    <property type="protein sequence ID" value="KAG7374022.1"/>
    <property type="molecule type" value="Genomic_DNA"/>
</dbReference>
<sequence>MADEEPPSLGRSAPSTPSASAFGGSETAPPSMAFSHNNGGTNNNNTPPSDDLNRRWKQYEQEMETRRSESALTKSANGDSGNYKLPDAAKRGGSEGGAGFADYSVKRSTSYDTNELIRKYAGVNGIPPALSSGLPRPSSFRRTSSSMSQSSVAVREEALQVLDLVDEHLNAPFSVRRTESGGFRAHASSMAGGSASTIPSSYSVRRTESGTVMVEHEGTEDEEGAIQPYYVKRTASGTVTSGRGPRRTPAALSGLGLSESSINNSRTQFKSGRYSFSDPKFREDDYLAEDEDDIIGPSGTFDENDPNVEVPISPNHSKYRDDVGPTAFDGDFPRGSSAWSSRYTDNPVKTKLMLDDWDQGNYGNRERQSARNMFMSTASSMRDVAPTNVGGGMTSQGGKVFGAGFSFRQSHTFGNQKDNFNLRTMWNDGDAGDVYDDQSIQGTRNHKTWQQVMLNKKRRRRTGCSILCFILAIIALAVGLSTTKEQRTANKSTYPGHDIGSPVTFYATCDTPYNAHEEKVLQSTIATLPEDGNFFVHLGNLQDAAENSCPPSRMYEMATLFLKSPIPFINVPGDQDWVKCPDQALAFSRWLNAFEEIDENFTNDNVMVRRSENNPELFVFNQNGVLFFGLHLVNGPILDLERHDARMRDMAIFFLGMLNFHKEEFRAIVILGNARPGHQQHRFFESVSNVLERIQTPVVYVHADSGLGDVEYTPIEKYPFIHGIQVPNGGQEGPLKISVGFGNNPFVVG</sequence>
<keyword evidence="2" id="KW-1133">Transmembrane helix</keyword>
<keyword evidence="2" id="KW-0812">Transmembrane</keyword>
<feature type="region of interest" description="Disordered" evidence="1">
    <location>
        <begin position="236"/>
        <end position="256"/>
    </location>
</feature>
<feature type="transmembrane region" description="Helical" evidence="2">
    <location>
        <begin position="463"/>
        <end position="482"/>
    </location>
</feature>
<feature type="compositionally biased region" description="Polar residues" evidence="1">
    <location>
        <begin position="70"/>
        <end position="80"/>
    </location>
</feature>
<gene>
    <name evidence="3" type="ORF">IV203_013117</name>
</gene>
<proteinExistence type="predicted"/>
<dbReference type="OrthoDB" id="49050at2759"/>
<feature type="compositionally biased region" description="Low complexity" evidence="1">
    <location>
        <begin position="37"/>
        <end position="48"/>
    </location>
</feature>
<dbReference type="Proteomes" id="UP000693970">
    <property type="component" value="Unassembled WGS sequence"/>
</dbReference>
<accession>A0A9K3Q770</accession>
<feature type="region of interest" description="Disordered" evidence="1">
    <location>
        <begin position="1"/>
        <end position="102"/>
    </location>
</feature>
<protein>
    <recommendedName>
        <fullName evidence="5">Calcineurin-like phosphoesterase domain-containing protein</fullName>
    </recommendedName>
</protein>
<comment type="caution">
    <text evidence="3">The sequence shown here is derived from an EMBL/GenBank/DDBJ whole genome shotgun (WGS) entry which is preliminary data.</text>
</comment>
<reference evidence="3" key="2">
    <citation type="submission" date="2021-04" db="EMBL/GenBank/DDBJ databases">
        <authorList>
            <person name="Podell S."/>
        </authorList>
    </citation>
    <scope>NUCLEOTIDE SEQUENCE</scope>
    <source>
        <strain evidence="3">Hildebrandi</strain>
    </source>
</reference>
<keyword evidence="4" id="KW-1185">Reference proteome</keyword>
<evidence type="ECO:0000256" key="2">
    <source>
        <dbReference type="SAM" id="Phobius"/>
    </source>
</evidence>
<evidence type="ECO:0000313" key="4">
    <source>
        <dbReference type="Proteomes" id="UP000693970"/>
    </source>
</evidence>
<feature type="compositionally biased region" description="Basic and acidic residues" evidence="1">
    <location>
        <begin position="51"/>
        <end position="69"/>
    </location>
</feature>